<evidence type="ECO:0000256" key="5">
    <source>
        <dbReference type="ARBA" id="ARBA00012288"/>
    </source>
</evidence>
<sequence>MSGTLPFLAACRREPTPHTPIWIMRQAGRYLEEYRAVREKVDFLTLTKTPELAAEVTLQPIRRFALDASILFSDIMTPVEGMGIELDFNPGPVITNPIRSQAQVDALRIPDPEENVPFVMETIRILRRELPAHVPLIGFGGAPFTLFCYAVEGKGSKTFSTAKSFLYGEPDASHALLGKLGDMVGAYLEAQAQAGAQALMVFDSWAGLLGPGDYRRFALPALERVMARIVPLGLPIIYFPNQGSTLLESVRKLPVDVVGIDWRLPLSEARRILGPEKAVQGNLDPAALFAPPSELLRLAGEVLDEAGPAPGHIFNLGHGIERTTDPDQVARLVDFVHEESARRKNR</sequence>
<accession>A0A956SCH0</accession>
<reference evidence="15" key="2">
    <citation type="journal article" date="2021" name="Microbiome">
        <title>Successional dynamics and alternative stable states in a saline activated sludge microbial community over 9 years.</title>
        <authorList>
            <person name="Wang Y."/>
            <person name="Ye J."/>
            <person name="Ju F."/>
            <person name="Liu L."/>
            <person name="Boyd J.A."/>
            <person name="Deng Y."/>
            <person name="Parks D.H."/>
            <person name="Jiang X."/>
            <person name="Yin X."/>
            <person name="Woodcroft B.J."/>
            <person name="Tyson G.W."/>
            <person name="Hugenholtz P."/>
            <person name="Polz M.F."/>
            <person name="Zhang T."/>
        </authorList>
    </citation>
    <scope>NUCLEOTIDE SEQUENCE</scope>
    <source>
        <strain evidence="15">HKST-UBA02</strain>
    </source>
</reference>
<evidence type="ECO:0000256" key="7">
    <source>
        <dbReference type="ARBA" id="ARBA00022793"/>
    </source>
</evidence>
<dbReference type="InterPro" id="IPR038071">
    <property type="entry name" value="UROD/MetE-like_sf"/>
</dbReference>
<dbReference type="NCBIfam" id="TIGR01464">
    <property type="entry name" value="hemE"/>
    <property type="match status" value="1"/>
</dbReference>
<feature type="binding site" evidence="10">
    <location>
        <position position="204"/>
    </location>
    <ligand>
        <name>substrate</name>
    </ligand>
</feature>
<reference evidence="15" key="1">
    <citation type="submission" date="2020-04" db="EMBL/GenBank/DDBJ databases">
        <authorList>
            <person name="Zhang T."/>
        </authorList>
    </citation>
    <scope>NUCLEOTIDE SEQUENCE</scope>
    <source>
        <strain evidence="15">HKST-UBA02</strain>
    </source>
</reference>
<dbReference type="GO" id="GO:0004853">
    <property type="term" value="F:uroporphyrinogen decarboxylase activity"/>
    <property type="evidence" value="ECO:0007669"/>
    <property type="project" value="UniProtKB-UniRule"/>
</dbReference>
<dbReference type="PROSITE" id="PS00906">
    <property type="entry name" value="UROD_1"/>
    <property type="match status" value="1"/>
</dbReference>
<comment type="catalytic activity">
    <reaction evidence="10 11">
        <text>uroporphyrinogen III + 4 H(+) = coproporphyrinogen III + 4 CO2</text>
        <dbReference type="Rhea" id="RHEA:19865"/>
        <dbReference type="ChEBI" id="CHEBI:15378"/>
        <dbReference type="ChEBI" id="CHEBI:16526"/>
        <dbReference type="ChEBI" id="CHEBI:57308"/>
        <dbReference type="ChEBI" id="CHEBI:57309"/>
        <dbReference type="EC" id="4.1.1.37"/>
    </reaction>
</comment>
<dbReference type="InterPro" id="IPR000257">
    <property type="entry name" value="Uroporphyrinogen_deCOase"/>
</dbReference>
<dbReference type="InterPro" id="IPR006361">
    <property type="entry name" value="Uroporphyrinogen_deCO2ase_HemE"/>
</dbReference>
<evidence type="ECO:0000256" key="10">
    <source>
        <dbReference type="HAMAP-Rule" id="MF_00218"/>
    </source>
</evidence>
<dbReference type="EMBL" id="JAGQHS010000021">
    <property type="protein sequence ID" value="MCA9755360.1"/>
    <property type="molecule type" value="Genomic_DNA"/>
</dbReference>
<dbReference type="Proteomes" id="UP000739538">
    <property type="component" value="Unassembled WGS sequence"/>
</dbReference>
<feature type="binding site" evidence="10">
    <location>
        <position position="149"/>
    </location>
    <ligand>
        <name>substrate</name>
    </ligand>
</feature>
<comment type="similarity">
    <text evidence="3 10 12">Belongs to the uroporphyrinogen decarboxylase family.</text>
</comment>
<proteinExistence type="inferred from homology"/>
<protein>
    <recommendedName>
        <fullName evidence="5 10">Uroporphyrinogen decarboxylase</fullName>
        <shortName evidence="10">UPD</shortName>
        <shortName evidence="10">URO-D</shortName>
        <ecNumber evidence="5 10">4.1.1.37</ecNumber>
    </recommendedName>
</protein>
<evidence type="ECO:0000256" key="8">
    <source>
        <dbReference type="ARBA" id="ARBA00023239"/>
    </source>
</evidence>
<dbReference type="PANTHER" id="PTHR21091">
    <property type="entry name" value="METHYLTETRAHYDROFOLATE:HOMOCYSTEINE METHYLTRANSFERASE RELATED"/>
    <property type="match status" value="1"/>
</dbReference>
<evidence type="ECO:0000259" key="14">
    <source>
        <dbReference type="PROSITE" id="PS00907"/>
    </source>
</evidence>
<evidence type="ECO:0000256" key="3">
    <source>
        <dbReference type="ARBA" id="ARBA00009935"/>
    </source>
</evidence>
<comment type="subcellular location">
    <subcellularLocation>
        <location evidence="1">Cytoplasm</location>
        <location evidence="1">Cytosol</location>
    </subcellularLocation>
</comment>
<evidence type="ECO:0000256" key="4">
    <source>
        <dbReference type="ARBA" id="ARBA00011738"/>
    </source>
</evidence>
<comment type="pathway">
    <text evidence="2 10 11">Porphyrin-containing compound metabolism; protoporphyrin-IX biosynthesis; coproporphyrinogen-III from 5-aminolevulinate: step 4/4.</text>
</comment>
<evidence type="ECO:0000256" key="1">
    <source>
        <dbReference type="ARBA" id="ARBA00004514"/>
    </source>
</evidence>
<keyword evidence="9 10" id="KW-0627">Porphyrin biosynthesis</keyword>
<organism evidence="15 16">
    <name type="scientific">Eiseniibacteriota bacterium</name>
    <dbReference type="NCBI Taxonomy" id="2212470"/>
    <lineage>
        <taxon>Bacteria</taxon>
        <taxon>Candidatus Eiseniibacteriota</taxon>
    </lineage>
</organism>
<comment type="caution">
    <text evidence="10">Lacks conserved residue(s) required for the propagation of feature annotation.</text>
</comment>
<evidence type="ECO:0000313" key="16">
    <source>
        <dbReference type="Proteomes" id="UP000739538"/>
    </source>
</evidence>
<comment type="caution">
    <text evidence="15">The sequence shown here is derived from an EMBL/GenBank/DDBJ whole genome shotgun (WGS) entry which is preliminary data.</text>
</comment>
<keyword evidence="6 10" id="KW-0963">Cytoplasm</keyword>
<dbReference type="PANTHER" id="PTHR21091:SF169">
    <property type="entry name" value="UROPORPHYRINOGEN DECARBOXYLASE"/>
    <property type="match status" value="1"/>
</dbReference>
<gene>
    <name evidence="10 15" type="primary">hemE</name>
    <name evidence="15" type="ORF">KDA27_06115</name>
</gene>
<evidence type="ECO:0000256" key="12">
    <source>
        <dbReference type="RuleBase" id="RU004169"/>
    </source>
</evidence>
<evidence type="ECO:0000259" key="13">
    <source>
        <dbReference type="PROSITE" id="PS00906"/>
    </source>
</evidence>
<evidence type="ECO:0000256" key="6">
    <source>
        <dbReference type="ARBA" id="ARBA00022490"/>
    </source>
</evidence>
<dbReference type="SUPFAM" id="SSF51726">
    <property type="entry name" value="UROD/MetE-like"/>
    <property type="match status" value="1"/>
</dbReference>
<feature type="site" description="Transition state stabilizer" evidence="10">
    <location>
        <position position="74"/>
    </location>
</feature>
<keyword evidence="7 10" id="KW-0210">Decarboxylase</keyword>
<dbReference type="GO" id="GO:0006782">
    <property type="term" value="P:protoporphyrinogen IX biosynthetic process"/>
    <property type="evidence" value="ECO:0007669"/>
    <property type="project" value="UniProtKB-UniRule"/>
</dbReference>
<dbReference type="FunFam" id="3.20.20.210:FF:000008">
    <property type="entry name" value="Uroporphyrinogen decarboxylase"/>
    <property type="match status" value="1"/>
</dbReference>
<evidence type="ECO:0000313" key="15">
    <source>
        <dbReference type="EMBL" id="MCA9755360.1"/>
    </source>
</evidence>
<evidence type="ECO:0000256" key="2">
    <source>
        <dbReference type="ARBA" id="ARBA00004804"/>
    </source>
</evidence>
<dbReference type="GO" id="GO:0005829">
    <property type="term" value="C:cytosol"/>
    <property type="evidence" value="ECO:0007669"/>
    <property type="project" value="UniProtKB-SubCell"/>
</dbReference>
<feature type="binding site" evidence="10">
    <location>
        <position position="318"/>
    </location>
    <ligand>
        <name>substrate</name>
    </ligand>
</feature>
<dbReference type="CDD" id="cd00717">
    <property type="entry name" value="URO-D"/>
    <property type="match status" value="1"/>
</dbReference>
<comment type="function">
    <text evidence="10">Catalyzes the decarboxylation of four acetate groups of uroporphyrinogen-III to yield coproporphyrinogen-III.</text>
</comment>
<feature type="binding site" evidence="10">
    <location>
        <position position="74"/>
    </location>
    <ligand>
        <name>substrate</name>
    </ligand>
</feature>
<evidence type="ECO:0000256" key="11">
    <source>
        <dbReference type="RuleBase" id="RU000554"/>
    </source>
</evidence>
<dbReference type="HAMAP" id="MF_00218">
    <property type="entry name" value="URO_D"/>
    <property type="match status" value="1"/>
</dbReference>
<dbReference type="PROSITE" id="PS00907">
    <property type="entry name" value="UROD_2"/>
    <property type="match status" value="1"/>
</dbReference>
<name>A0A956SCH0_UNCEI</name>
<feature type="binding site" evidence="10">
    <location>
        <begin position="25"/>
        <end position="29"/>
    </location>
    <ligand>
        <name>substrate</name>
    </ligand>
</feature>
<dbReference type="EC" id="4.1.1.37" evidence="5 10"/>
<comment type="subunit">
    <text evidence="4 10">Homodimer.</text>
</comment>
<feature type="domain" description="Uroporphyrinogen decarboxylase (URO-D)" evidence="14">
    <location>
        <begin position="137"/>
        <end position="153"/>
    </location>
</feature>
<keyword evidence="8 10" id="KW-0456">Lyase</keyword>
<dbReference type="Pfam" id="PF01208">
    <property type="entry name" value="URO-D"/>
    <property type="match status" value="1"/>
</dbReference>
<dbReference type="Gene3D" id="3.20.20.210">
    <property type="match status" value="1"/>
</dbReference>
<feature type="domain" description="Uroporphyrinogen decarboxylase (URO-D)" evidence="13">
    <location>
        <begin position="20"/>
        <end position="29"/>
    </location>
</feature>
<evidence type="ECO:0000256" key="9">
    <source>
        <dbReference type="ARBA" id="ARBA00023244"/>
    </source>
</evidence>
<dbReference type="AlphaFoldDB" id="A0A956SCH0"/>